<evidence type="ECO:0000313" key="3">
    <source>
        <dbReference type="Proteomes" id="UP001274830"/>
    </source>
</evidence>
<dbReference type="PANTHER" id="PTHR34414:SF1">
    <property type="entry name" value="SUBTILISIN-LIKE SERINE PROTEASE"/>
    <property type="match status" value="1"/>
</dbReference>
<dbReference type="AlphaFoldDB" id="A0AAE1C3C7"/>
<feature type="transmembrane region" description="Helical" evidence="1">
    <location>
        <begin position="305"/>
        <end position="331"/>
    </location>
</feature>
<gene>
    <name evidence="2" type="ORF">LTR78_003398</name>
</gene>
<evidence type="ECO:0000313" key="2">
    <source>
        <dbReference type="EMBL" id="KAK3676624.1"/>
    </source>
</evidence>
<accession>A0AAE1C3C7</accession>
<keyword evidence="1" id="KW-0472">Membrane</keyword>
<reference evidence="2" key="1">
    <citation type="submission" date="2023-07" db="EMBL/GenBank/DDBJ databases">
        <title>Black Yeasts Isolated from many extreme environments.</title>
        <authorList>
            <person name="Coleine C."/>
            <person name="Stajich J.E."/>
            <person name="Selbmann L."/>
        </authorList>
    </citation>
    <scope>NUCLEOTIDE SEQUENCE</scope>
    <source>
        <strain evidence="2">CCFEE 5485</strain>
    </source>
</reference>
<protein>
    <submittedName>
        <fullName evidence="2">Uncharacterized protein</fullName>
    </submittedName>
</protein>
<dbReference type="InterPro" id="IPR046536">
    <property type="entry name" value="DUF6601"/>
</dbReference>
<feature type="transmembrane region" description="Helical" evidence="1">
    <location>
        <begin position="263"/>
        <end position="285"/>
    </location>
</feature>
<keyword evidence="1" id="KW-0812">Transmembrane</keyword>
<keyword evidence="1" id="KW-1133">Transmembrane helix</keyword>
<evidence type="ECO:0000256" key="1">
    <source>
        <dbReference type="SAM" id="Phobius"/>
    </source>
</evidence>
<sequence>MNLWRERKKYSNTTIERMMIAPPFSRADQLNQNPLERAYRHNEDENILGDHAGFSVPGYKHLAVPSSEARDFLHAELLTPRLNRLYRYLWLVAKQDSTHVSCLTEQAVRGRRIIVTEDPELHLVWYHDRIYMKPLPKYLLSYDFWQEAFYGQATPFDNDSERQDAMVAARGFLRSYTYLIQRPSDFALATSSDHCLLPDIVNFSAYVTFANSCQNNICDADVSPRYHYGELRLSRLNLWSKISLNGLAFKKIHHQYSDEIARFYGPLLFAFAIVSVVLNAMQVVLTAEQVLGPGHAAIIFSHFSLVFSILTLCTVAMATGALCMAIVIPLFRELIFAVGHLMGGKRRDGNHDSASEKG</sequence>
<organism evidence="2 3">
    <name type="scientific">Recurvomyces mirabilis</name>
    <dbReference type="NCBI Taxonomy" id="574656"/>
    <lineage>
        <taxon>Eukaryota</taxon>
        <taxon>Fungi</taxon>
        <taxon>Dikarya</taxon>
        <taxon>Ascomycota</taxon>
        <taxon>Pezizomycotina</taxon>
        <taxon>Dothideomycetes</taxon>
        <taxon>Dothideomycetidae</taxon>
        <taxon>Mycosphaerellales</taxon>
        <taxon>Teratosphaeriaceae</taxon>
        <taxon>Recurvomyces</taxon>
    </lineage>
</organism>
<dbReference type="Proteomes" id="UP001274830">
    <property type="component" value="Unassembled WGS sequence"/>
</dbReference>
<dbReference type="Pfam" id="PF20246">
    <property type="entry name" value="DUF6601"/>
    <property type="match status" value="1"/>
</dbReference>
<comment type="caution">
    <text evidence="2">The sequence shown here is derived from an EMBL/GenBank/DDBJ whole genome shotgun (WGS) entry which is preliminary data.</text>
</comment>
<keyword evidence="3" id="KW-1185">Reference proteome</keyword>
<name>A0AAE1C3C7_9PEZI</name>
<dbReference type="PANTHER" id="PTHR34414">
    <property type="entry name" value="HET DOMAIN-CONTAINING PROTEIN-RELATED"/>
    <property type="match status" value="1"/>
</dbReference>
<dbReference type="EMBL" id="JAUTXT010000009">
    <property type="protein sequence ID" value="KAK3676624.1"/>
    <property type="molecule type" value="Genomic_DNA"/>
</dbReference>
<proteinExistence type="predicted"/>